<dbReference type="GO" id="GO:0005829">
    <property type="term" value="C:cytosol"/>
    <property type="evidence" value="ECO:0007669"/>
    <property type="project" value="TreeGrafter"/>
</dbReference>
<dbReference type="SFLD" id="SFLDS00003">
    <property type="entry name" value="Haloacid_Dehalogenase"/>
    <property type="match status" value="1"/>
</dbReference>
<dbReference type="Gene3D" id="1.10.150.240">
    <property type="entry name" value="Putative phosphatase, domain 2"/>
    <property type="match status" value="1"/>
</dbReference>
<gene>
    <name evidence="1" type="ORF">Tpal_32</name>
</gene>
<evidence type="ECO:0000313" key="2">
    <source>
        <dbReference type="Proteomes" id="UP000242754"/>
    </source>
</evidence>
<dbReference type="PANTHER" id="PTHR43434">
    <property type="entry name" value="PHOSPHOGLYCOLATE PHOSPHATASE"/>
    <property type="match status" value="1"/>
</dbReference>
<dbReference type="OrthoDB" id="9807630at2"/>
<dbReference type="STRING" id="140314.SAMN04488076_11821"/>
<dbReference type="InterPro" id="IPR006439">
    <property type="entry name" value="HAD-SF_hydro_IA"/>
</dbReference>
<dbReference type="Pfam" id="PF13419">
    <property type="entry name" value="HAD_2"/>
    <property type="match status" value="1"/>
</dbReference>
<dbReference type="RefSeq" id="WP_087029658.1">
    <property type="nucleotide sequence ID" value="NZ_FJNE01000001.1"/>
</dbReference>
<evidence type="ECO:0000313" key="1">
    <source>
        <dbReference type="EMBL" id="CZQ80067.1"/>
    </source>
</evidence>
<dbReference type="PANTHER" id="PTHR43434:SF26">
    <property type="entry name" value="PYROPHOSPHATASE PPAX"/>
    <property type="match status" value="1"/>
</dbReference>
<dbReference type="InterPro" id="IPR023214">
    <property type="entry name" value="HAD_sf"/>
</dbReference>
<dbReference type="SUPFAM" id="SSF56784">
    <property type="entry name" value="HAD-like"/>
    <property type="match status" value="1"/>
</dbReference>
<dbReference type="InterPro" id="IPR036412">
    <property type="entry name" value="HAD-like_sf"/>
</dbReference>
<dbReference type="InterPro" id="IPR041492">
    <property type="entry name" value="HAD_2"/>
</dbReference>
<proteinExistence type="predicted"/>
<dbReference type="Proteomes" id="UP000242754">
    <property type="component" value="Unassembled WGS sequence"/>
</dbReference>
<organism evidence="1 2">
    <name type="scientific">Trichococcus palustris</name>
    <dbReference type="NCBI Taxonomy" id="140314"/>
    <lineage>
        <taxon>Bacteria</taxon>
        <taxon>Bacillati</taxon>
        <taxon>Bacillota</taxon>
        <taxon>Bacilli</taxon>
        <taxon>Lactobacillales</taxon>
        <taxon>Carnobacteriaceae</taxon>
        <taxon>Trichococcus</taxon>
    </lineage>
</organism>
<sequence>MIQTFIFDIDGTIIDTEQSIFIGLDKILIKHAGRRATKEDMLKVFGIPGIKGLIALGFTHEEATDLHPKWSAISREHIDTVAIFDGMKATLQHLKDNHHRLGIVTSKTRESFDRSFTPFGLTHLFDEIITSSDTKEHKPSGEPLTECLNRLDVPAEQAIYIGDSIFDNLCARNADVAFGLAEWGSHTSEGFDADHIFKKPQDILSVL</sequence>
<dbReference type="GO" id="GO:0006281">
    <property type="term" value="P:DNA repair"/>
    <property type="evidence" value="ECO:0007669"/>
    <property type="project" value="TreeGrafter"/>
</dbReference>
<protein>
    <submittedName>
        <fullName evidence="1">Uncharacterized protein</fullName>
    </submittedName>
</protein>
<dbReference type="SFLD" id="SFLDG01129">
    <property type="entry name" value="C1.5:_HAD__Beta-PGM__Phosphata"/>
    <property type="match status" value="1"/>
</dbReference>
<dbReference type="AlphaFoldDB" id="A0A143Y7K4"/>
<dbReference type="EMBL" id="FJNE01000001">
    <property type="protein sequence ID" value="CZQ80067.1"/>
    <property type="molecule type" value="Genomic_DNA"/>
</dbReference>
<dbReference type="InterPro" id="IPR050155">
    <property type="entry name" value="HAD-like_hydrolase_sf"/>
</dbReference>
<dbReference type="NCBIfam" id="TIGR01549">
    <property type="entry name" value="HAD-SF-IA-v1"/>
    <property type="match status" value="1"/>
</dbReference>
<name>A0A143Y7K4_9LACT</name>
<keyword evidence="2" id="KW-1185">Reference proteome</keyword>
<reference evidence="1 2" key="1">
    <citation type="submission" date="2016-02" db="EMBL/GenBank/DDBJ databases">
        <authorList>
            <person name="Wen L."/>
            <person name="He K."/>
            <person name="Yang H."/>
        </authorList>
    </citation>
    <scope>NUCLEOTIDE SEQUENCE [LARGE SCALE GENOMIC DNA]</scope>
    <source>
        <strain evidence="1">Trichococcus palustris</strain>
    </source>
</reference>
<accession>A0A143Y7K4</accession>
<dbReference type="GO" id="GO:0008967">
    <property type="term" value="F:phosphoglycolate phosphatase activity"/>
    <property type="evidence" value="ECO:0007669"/>
    <property type="project" value="TreeGrafter"/>
</dbReference>
<dbReference type="Gene3D" id="3.40.50.1000">
    <property type="entry name" value="HAD superfamily/HAD-like"/>
    <property type="match status" value="1"/>
</dbReference>
<dbReference type="InterPro" id="IPR023198">
    <property type="entry name" value="PGP-like_dom2"/>
</dbReference>